<dbReference type="GO" id="GO:0032259">
    <property type="term" value="P:methylation"/>
    <property type="evidence" value="ECO:0007669"/>
    <property type="project" value="UniProtKB-KW"/>
</dbReference>
<dbReference type="InterPro" id="IPR011869">
    <property type="entry name" value="TrmA_MeTrfase"/>
</dbReference>
<dbReference type="PROSITE" id="PS01230">
    <property type="entry name" value="TRMA_1"/>
    <property type="match status" value="1"/>
</dbReference>
<dbReference type="GO" id="GO:0009451">
    <property type="term" value="P:RNA modification"/>
    <property type="evidence" value="ECO:0007669"/>
    <property type="project" value="UniProtKB-ARBA"/>
</dbReference>
<dbReference type="GO" id="GO:0000049">
    <property type="term" value="F:tRNA binding"/>
    <property type="evidence" value="ECO:0007669"/>
    <property type="project" value="TreeGrafter"/>
</dbReference>
<dbReference type="Gene3D" id="2.40.50.1070">
    <property type="match status" value="1"/>
</dbReference>
<dbReference type="GO" id="GO:0005829">
    <property type="term" value="C:cytosol"/>
    <property type="evidence" value="ECO:0007669"/>
    <property type="project" value="TreeGrafter"/>
</dbReference>
<evidence type="ECO:0000256" key="1">
    <source>
        <dbReference type="ARBA" id="ARBA00022603"/>
    </source>
</evidence>
<dbReference type="FunFam" id="3.40.50.150:FF:000012">
    <property type="entry name" value="tRNA/tmRNA (uracil-C(5))-methyltransferase"/>
    <property type="match status" value="1"/>
</dbReference>
<dbReference type="InterPro" id="IPR030390">
    <property type="entry name" value="MeTrfase_TrmA_AS"/>
</dbReference>
<evidence type="ECO:0000256" key="3">
    <source>
        <dbReference type="ARBA" id="ARBA00022691"/>
    </source>
</evidence>
<name>A0AAV1HXJ3_9CHLO</name>
<dbReference type="GO" id="GO:0008033">
    <property type="term" value="P:tRNA processing"/>
    <property type="evidence" value="ECO:0007669"/>
    <property type="project" value="UniProtKB-KW"/>
</dbReference>
<dbReference type="Pfam" id="PF05958">
    <property type="entry name" value="tRNA_U5-meth_tr"/>
    <property type="match status" value="1"/>
</dbReference>
<feature type="binding site" evidence="5">
    <location>
        <position position="349"/>
    </location>
    <ligand>
        <name>S-adenosyl-L-methionine</name>
        <dbReference type="ChEBI" id="CHEBI:59789"/>
    </ligand>
</feature>
<dbReference type="GO" id="GO:0019843">
    <property type="term" value="F:rRNA binding"/>
    <property type="evidence" value="ECO:0007669"/>
    <property type="project" value="TreeGrafter"/>
</dbReference>
<keyword evidence="3 5" id="KW-0949">S-adenosyl-L-methionine</keyword>
<evidence type="ECO:0000313" key="8">
    <source>
        <dbReference type="Proteomes" id="UP001314263"/>
    </source>
</evidence>
<dbReference type="PROSITE" id="PS51687">
    <property type="entry name" value="SAM_MT_RNA_M5U"/>
    <property type="match status" value="1"/>
</dbReference>
<sequence length="417" mass="47354">MLLRPLLHGQGVTSCRLVRAYGVLTSQRRILQAQCCEQMSLAKVDEARYGEQLSAKADKLREKFADFSLPELEVFDSQTEHYRMRTEFRVWHEGPDLYYIMFQKPAGDSSKAHERVRVDQFPVGSKLINELMGKLMEEVKEHPAVLKEKLYQVNFHTTVSGQAMVTMIYHRKLGAEWIAAAQKLRKVLGACPSSSQPSVHIVGRSRKQKVELEAAHVIETFTVDGRQLTYKQVEGAFSQPNGGMCEKMLAWAKRMTRGSSEHDLLELYCGNGNFTIALAPNFRKVVATELSKASVAAAEFNLEANDVTNVSVARLSAEDFTAAWRGKKDSRRAEGLNLKEHDLRTILVDPPRAGCDEQTNELLRDFENIVYISCNPDTLHANLQRMKETHKIRGFALFDQFPYTEHIECGVYLQQRQ</sequence>
<dbReference type="PANTHER" id="PTHR47790">
    <property type="entry name" value="TRNA/TMRNA (URACIL-C(5))-METHYLTRANSFERASE"/>
    <property type="match status" value="1"/>
</dbReference>
<evidence type="ECO:0000256" key="2">
    <source>
        <dbReference type="ARBA" id="ARBA00022679"/>
    </source>
</evidence>
<accession>A0AAV1HXJ3</accession>
<organism evidence="7 8">
    <name type="scientific">Coccomyxa viridis</name>
    <dbReference type="NCBI Taxonomy" id="1274662"/>
    <lineage>
        <taxon>Eukaryota</taxon>
        <taxon>Viridiplantae</taxon>
        <taxon>Chlorophyta</taxon>
        <taxon>core chlorophytes</taxon>
        <taxon>Trebouxiophyceae</taxon>
        <taxon>Trebouxiophyceae incertae sedis</taxon>
        <taxon>Coccomyxaceae</taxon>
        <taxon>Coccomyxa</taxon>
    </lineage>
</organism>
<gene>
    <name evidence="7" type="ORF">CVIRNUC_001457</name>
</gene>
<dbReference type="InterPro" id="IPR030391">
    <property type="entry name" value="MeTrfase_TrmA_CS"/>
</dbReference>
<evidence type="ECO:0000256" key="5">
    <source>
        <dbReference type="PROSITE-ProRule" id="PRU01024"/>
    </source>
</evidence>
<dbReference type="Gene3D" id="3.40.50.150">
    <property type="entry name" value="Vaccinia Virus protein VP39"/>
    <property type="match status" value="1"/>
</dbReference>
<evidence type="ECO:0000256" key="6">
    <source>
        <dbReference type="PROSITE-ProRule" id="PRU10015"/>
    </source>
</evidence>
<dbReference type="InterPro" id="IPR029063">
    <property type="entry name" value="SAM-dependent_MTases_sf"/>
</dbReference>
<dbReference type="InterPro" id="IPR010280">
    <property type="entry name" value="U5_MeTrfase_fam"/>
</dbReference>
<dbReference type="PANTHER" id="PTHR47790:SF2">
    <property type="entry name" value="TRNA_TMRNA (URACIL-C(5))-METHYLTRANSFERASE"/>
    <property type="match status" value="1"/>
</dbReference>
<dbReference type="HAMAP" id="MF_01011">
    <property type="entry name" value="RNA_methyltr_TrmA"/>
    <property type="match status" value="1"/>
</dbReference>
<keyword evidence="1 5" id="KW-0489">Methyltransferase</keyword>
<dbReference type="AlphaFoldDB" id="A0AAV1HXJ3"/>
<dbReference type="SUPFAM" id="SSF53335">
    <property type="entry name" value="S-adenosyl-L-methionine-dependent methyltransferases"/>
    <property type="match status" value="1"/>
</dbReference>
<dbReference type="NCBIfam" id="TIGR02143">
    <property type="entry name" value="trmA_only"/>
    <property type="match status" value="1"/>
</dbReference>
<evidence type="ECO:0000313" key="7">
    <source>
        <dbReference type="EMBL" id="CAK0743282.1"/>
    </source>
</evidence>
<protein>
    <submittedName>
        <fullName evidence="7">Uncharacterized protein</fullName>
    </submittedName>
</protein>
<comment type="similarity">
    <text evidence="5">Belongs to the class I-like SAM-binding methyltransferase superfamily. RNA M5U methyltransferase family.</text>
</comment>
<feature type="binding site" evidence="5">
    <location>
        <position position="239"/>
    </location>
    <ligand>
        <name>S-adenosyl-L-methionine</name>
        <dbReference type="ChEBI" id="CHEBI:59789"/>
    </ligand>
</feature>
<dbReference type="PROSITE" id="PS01231">
    <property type="entry name" value="TRMA_2"/>
    <property type="match status" value="1"/>
</dbReference>
<dbReference type="Proteomes" id="UP001314263">
    <property type="component" value="Unassembled WGS sequence"/>
</dbReference>
<comment type="caution">
    <text evidence="7">The sequence shown here is derived from an EMBL/GenBank/DDBJ whole genome shotgun (WGS) entry which is preliminary data.</text>
</comment>
<keyword evidence="4" id="KW-0819">tRNA processing</keyword>
<keyword evidence="8" id="KW-1185">Reference proteome</keyword>
<feature type="active site" description="Nucleophile" evidence="5">
    <location>
        <position position="374"/>
    </location>
</feature>
<feature type="binding site" evidence="5">
    <location>
        <position position="268"/>
    </location>
    <ligand>
        <name>S-adenosyl-L-methionine</name>
        <dbReference type="ChEBI" id="CHEBI:59789"/>
    </ligand>
</feature>
<dbReference type="GO" id="GO:0030697">
    <property type="term" value="F:tRNA (uracil(54)-C5)-methyltransferase activity, S-adenosyl methionine-dependent"/>
    <property type="evidence" value="ECO:0007669"/>
    <property type="project" value="InterPro"/>
</dbReference>
<keyword evidence="2 5" id="KW-0808">Transferase</keyword>
<feature type="active site" evidence="6">
    <location>
        <position position="374"/>
    </location>
</feature>
<reference evidence="7 8" key="1">
    <citation type="submission" date="2023-10" db="EMBL/GenBank/DDBJ databases">
        <authorList>
            <person name="Maclean D."/>
            <person name="Macfadyen A."/>
        </authorList>
    </citation>
    <scope>NUCLEOTIDE SEQUENCE [LARGE SCALE GENOMIC DNA]</scope>
</reference>
<feature type="binding site" evidence="5">
    <location>
        <position position="289"/>
    </location>
    <ligand>
        <name>S-adenosyl-L-methionine</name>
        <dbReference type="ChEBI" id="CHEBI:59789"/>
    </ligand>
</feature>
<proteinExistence type="inferred from homology"/>
<dbReference type="CDD" id="cd02440">
    <property type="entry name" value="AdoMet_MTases"/>
    <property type="match status" value="1"/>
</dbReference>
<dbReference type="PROSITE" id="PS51257">
    <property type="entry name" value="PROKAR_LIPOPROTEIN"/>
    <property type="match status" value="1"/>
</dbReference>
<dbReference type="EMBL" id="CAUYUE010000002">
    <property type="protein sequence ID" value="CAK0743282.1"/>
    <property type="molecule type" value="Genomic_DNA"/>
</dbReference>
<dbReference type="FunFam" id="2.40.50.1070:FF:000001">
    <property type="entry name" value="tRNA/tmRNA (uracil-C(5))-methyltransferase"/>
    <property type="match status" value="1"/>
</dbReference>
<evidence type="ECO:0000256" key="4">
    <source>
        <dbReference type="ARBA" id="ARBA00022694"/>
    </source>
</evidence>